<protein>
    <submittedName>
        <fullName evidence="1">Uncharacterized protein</fullName>
    </submittedName>
</protein>
<name>A0ABS4FBS8_9BACL</name>
<dbReference type="EMBL" id="JAGGKI010000006">
    <property type="protein sequence ID" value="MBP1893694.1"/>
    <property type="molecule type" value="Genomic_DNA"/>
</dbReference>
<organism evidence="1 2">
    <name type="scientific">Paenibacillus lactis</name>
    <dbReference type="NCBI Taxonomy" id="228574"/>
    <lineage>
        <taxon>Bacteria</taxon>
        <taxon>Bacillati</taxon>
        <taxon>Bacillota</taxon>
        <taxon>Bacilli</taxon>
        <taxon>Bacillales</taxon>
        <taxon>Paenibacillaceae</taxon>
        <taxon>Paenibacillus</taxon>
    </lineage>
</organism>
<gene>
    <name evidence="1" type="ORF">J2Z18_002797</name>
</gene>
<proteinExistence type="predicted"/>
<dbReference type="Proteomes" id="UP000706926">
    <property type="component" value="Unassembled WGS sequence"/>
</dbReference>
<evidence type="ECO:0000313" key="2">
    <source>
        <dbReference type="Proteomes" id="UP000706926"/>
    </source>
</evidence>
<sequence>MSFAKSEYEAIQQARGFAKGYRWDQKTIALSKNKGSNRFSLPEHLYGCLSQCIE</sequence>
<keyword evidence="2" id="KW-1185">Reference proteome</keyword>
<reference evidence="1 2" key="1">
    <citation type="submission" date="2021-03" db="EMBL/GenBank/DDBJ databases">
        <title>Genomic Encyclopedia of Type Strains, Phase IV (KMG-IV): sequencing the most valuable type-strain genomes for metagenomic binning, comparative biology and taxonomic classification.</title>
        <authorList>
            <person name="Goeker M."/>
        </authorList>
    </citation>
    <scope>NUCLEOTIDE SEQUENCE [LARGE SCALE GENOMIC DNA]</scope>
    <source>
        <strain evidence="1 2">DSM 15596</strain>
    </source>
</reference>
<comment type="caution">
    <text evidence="1">The sequence shown here is derived from an EMBL/GenBank/DDBJ whole genome shotgun (WGS) entry which is preliminary data.</text>
</comment>
<evidence type="ECO:0000313" key="1">
    <source>
        <dbReference type="EMBL" id="MBP1893694.1"/>
    </source>
</evidence>
<accession>A0ABS4FBS8</accession>